<evidence type="ECO:0000256" key="2">
    <source>
        <dbReference type="ARBA" id="ARBA00010112"/>
    </source>
</evidence>
<sequence length="181" mass="20595">LGKRLTPHLVNKNVFQLHNSADCSYFSVSSETGILLGEVARMKLAHILLVIMLIERSSAFRLQGVGVQGRLLCGEKALRNTKVKIYDVDRNPGDSDDLLDEGYTDANGEFRLDGTTRELTDIEPILKIFHDCNDGIRPCQKRVIFDIPKKYIHHGSVNEWFDIGDLNMEMTFRNEERDCNV</sequence>
<name>A0A915B263_PARUN</name>
<dbReference type="GO" id="GO:0005576">
    <property type="term" value="C:extracellular region"/>
    <property type="evidence" value="ECO:0007669"/>
    <property type="project" value="UniProtKB-SubCell"/>
</dbReference>
<keyword evidence="4" id="KW-0732">Signal</keyword>
<keyword evidence="5" id="KW-1185">Reference proteome</keyword>
<comment type="subcellular location">
    <subcellularLocation>
        <location evidence="1">Secreted</location>
    </subcellularLocation>
</comment>
<accession>A0A915B263</accession>
<evidence type="ECO:0000313" key="5">
    <source>
        <dbReference type="Proteomes" id="UP000887569"/>
    </source>
</evidence>
<dbReference type="Pfam" id="PF01060">
    <property type="entry name" value="TTR-52"/>
    <property type="match status" value="1"/>
</dbReference>
<evidence type="ECO:0000313" key="6">
    <source>
        <dbReference type="WBParaSite" id="PgR024_g047_t01"/>
    </source>
</evidence>
<dbReference type="Proteomes" id="UP000887569">
    <property type="component" value="Unplaced"/>
</dbReference>
<dbReference type="PANTHER" id="PTHR21700">
    <property type="entry name" value="TRANSTHYRETIN-LIKE FAMILY PROTEIN-RELATED"/>
    <property type="match status" value="1"/>
</dbReference>
<dbReference type="InterPro" id="IPR001534">
    <property type="entry name" value="Transthyretin-like"/>
</dbReference>
<reference evidence="6" key="1">
    <citation type="submission" date="2022-11" db="UniProtKB">
        <authorList>
            <consortium name="WormBaseParasite"/>
        </authorList>
    </citation>
    <scope>IDENTIFICATION</scope>
</reference>
<evidence type="ECO:0000256" key="1">
    <source>
        <dbReference type="ARBA" id="ARBA00004613"/>
    </source>
</evidence>
<dbReference type="GO" id="GO:0009986">
    <property type="term" value="C:cell surface"/>
    <property type="evidence" value="ECO:0007669"/>
    <property type="project" value="InterPro"/>
</dbReference>
<evidence type="ECO:0000256" key="4">
    <source>
        <dbReference type="ARBA" id="ARBA00022729"/>
    </source>
</evidence>
<evidence type="ECO:0000256" key="3">
    <source>
        <dbReference type="ARBA" id="ARBA00022525"/>
    </source>
</evidence>
<protein>
    <submittedName>
        <fullName evidence="6">Transthyretin-like protein 46</fullName>
    </submittedName>
</protein>
<organism evidence="5 6">
    <name type="scientific">Parascaris univalens</name>
    <name type="common">Nematode worm</name>
    <dbReference type="NCBI Taxonomy" id="6257"/>
    <lineage>
        <taxon>Eukaryota</taxon>
        <taxon>Metazoa</taxon>
        <taxon>Ecdysozoa</taxon>
        <taxon>Nematoda</taxon>
        <taxon>Chromadorea</taxon>
        <taxon>Rhabditida</taxon>
        <taxon>Spirurina</taxon>
        <taxon>Ascaridomorpha</taxon>
        <taxon>Ascaridoidea</taxon>
        <taxon>Ascarididae</taxon>
        <taxon>Parascaris</taxon>
    </lineage>
</organism>
<dbReference type="AlphaFoldDB" id="A0A915B263"/>
<dbReference type="PANTHER" id="PTHR21700:SF56">
    <property type="entry name" value="TRANSTHYRETIN-LIKE FAMILY PROTEIN"/>
    <property type="match status" value="1"/>
</dbReference>
<comment type="similarity">
    <text evidence="2">Belongs to the nematode transthyretin-like family.</text>
</comment>
<proteinExistence type="inferred from homology"/>
<keyword evidence="3" id="KW-0964">Secreted</keyword>
<dbReference type="Gene3D" id="2.60.40.3330">
    <property type="match status" value="1"/>
</dbReference>
<dbReference type="InterPro" id="IPR038479">
    <property type="entry name" value="Transthyretin-like_sf"/>
</dbReference>
<dbReference type="WBParaSite" id="PgR024_g047_t01">
    <property type="protein sequence ID" value="PgR024_g047_t01"/>
    <property type="gene ID" value="PgR024_g047"/>
</dbReference>